<evidence type="ECO:0000256" key="3">
    <source>
        <dbReference type="ARBA" id="ARBA00023274"/>
    </source>
</evidence>
<evidence type="ECO:0000313" key="9">
    <source>
        <dbReference type="Proteomes" id="UP000177310"/>
    </source>
</evidence>
<dbReference type="SUPFAM" id="SSF54211">
    <property type="entry name" value="Ribosomal protein S5 domain 2-like"/>
    <property type="match status" value="1"/>
</dbReference>
<comment type="caution">
    <text evidence="8">The sequence shown here is derived from an EMBL/GenBank/DDBJ whole genome shotgun (WGS) entry which is preliminary data.</text>
</comment>
<organism evidence="8 9">
    <name type="scientific">Candidatus Buchananbacteria bacterium RIFCSPHIGHO2_02_FULL_56_16</name>
    <dbReference type="NCBI Taxonomy" id="1797542"/>
    <lineage>
        <taxon>Bacteria</taxon>
        <taxon>Candidatus Buchananiibacteriota</taxon>
    </lineage>
</organism>
<dbReference type="InterPro" id="IPR014721">
    <property type="entry name" value="Ribsml_uS5_D2-typ_fold_subgr"/>
</dbReference>
<evidence type="ECO:0000256" key="4">
    <source>
        <dbReference type="ARBA" id="ARBA00035259"/>
    </source>
</evidence>
<evidence type="ECO:0000256" key="7">
    <source>
        <dbReference type="SAM" id="MobiDB-lite"/>
    </source>
</evidence>
<feature type="region of interest" description="Disordered" evidence="7">
    <location>
        <begin position="106"/>
        <end position="131"/>
    </location>
</feature>
<sequence>MRHPYLYAVGRRKNAIARTRLFRNGKGNITVNQKDYTVYFPTFSLQQIIKQPLEAVGKLTDFDFSIKVHGGGSHGQAEAARHGITRALVVFDENLKPILKPFGYLTRDPRKKERKKPGLKRARRAPQFSKR</sequence>
<dbReference type="InterPro" id="IPR000754">
    <property type="entry name" value="Ribosomal_uS9"/>
</dbReference>
<dbReference type="Proteomes" id="UP000177310">
    <property type="component" value="Unassembled WGS sequence"/>
</dbReference>
<dbReference type="Gene3D" id="3.30.230.10">
    <property type="match status" value="1"/>
</dbReference>
<dbReference type="NCBIfam" id="NF001099">
    <property type="entry name" value="PRK00132.1"/>
    <property type="match status" value="1"/>
</dbReference>
<dbReference type="STRING" id="1797542.A3J59_00520"/>
<keyword evidence="3 5" id="KW-0687">Ribonucleoprotein</keyword>
<dbReference type="GO" id="GO:0003735">
    <property type="term" value="F:structural constituent of ribosome"/>
    <property type="evidence" value="ECO:0007669"/>
    <property type="project" value="InterPro"/>
</dbReference>
<evidence type="ECO:0000256" key="5">
    <source>
        <dbReference type="HAMAP-Rule" id="MF_00532"/>
    </source>
</evidence>
<comment type="similarity">
    <text evidence="1 5 6">Belongs to the universal ribosomal protein uS9 family.</text>
</comment>
<accession>A0A1G1YHQ5</accession>
<evidence type="ECO:0000256" key="2">
    <source>
        <dbReference type="ARBA" id="ARBA00022980"/>
    </source>
</evidence>
<dbReference type="AlphaFoldDB" id="A0A1G1YHQ5"/>
<dbReference type="InterPro" id="IPR023035">
    <property type="entry name" value="Ribosomal_uS9_bac/plastid"/>
</dbReference>
<feature type="compositionally biased region" description="Basic residues" evidence="7">
    <location>
        <begin position="112"/>
        <end position="131"/>
    </location>
</feature>
<dbReference type="InterPro" id="IPR020568">
    <property type="entry name" value="Ribosomal_Su5_D2-typ_SF"/>
</dbReference>
<dbReference type="FunFam" id="3.30.230.10:FF:000001">
    <property type="entry name" value="30S ribosomal protein S9"/>
    <property type="match status" value="1"/>
</dbReference>
<dbReference type="InterPro" id="IPR020574">
    <property type="entry name" value="Ribosomal_uS9_CS"/>
</dbReference>
<dbReference type="PROSITE" id="PS00360">
    <property type="entry name" value="RIBOSOMAL_S9"/>
    <property type="match status" value="1"/>
</dbReference>
<dbReference type="PANTHER" id="PTHR21569">
    <property type="entry name" value="RIBOSOMAL PROTEIN S9"/>
    <property type="match status" value="1"/>
</dbReference>
<dbReference type="GO" id="GO:0003723">
    <property type="term" value="F:RNA binding"/>
    <property type="evidence" value="ECO:0007669"/>
    <property type="project" value="TreeGrafter"/>
</dbReference>
<evidence type="ECO:0000256" key="6">
    <source>
        <dbReference type="RuleBase" id="RU003815"/>
    </source>
</evidence>
<evidence type="ECO:0000313" key="8">
    <source>
        <dbReference type="EMBL" id="OGY50997.1"/>
    </source>
</evidence>
<dbReference type="Pfam" id="PF00380">
    <property type="entry name" value="Ribosomal_S9"/>
    <property type="match status" value="1"/>
</dbReference>
<dbReference type="PANTHER" id="PTHR21569:SF1">
    <property type="entry name" value="SMALL RIBOSOMAL SUBUNIT PROTEIN US9M"/>
    <property type="match status" value="1"/>
</dbReference>
<dbReference type="GO" id="GO:0006412">
    <property type="term" value="P:translation"/>
    <property type="evidence" value="ECO:0007669"/>
    <property type="project" value="UniProtKB-UniRule"/>
</dbReference>
<dbReference type="HAMAP" id="MF_00532_B">
    <property type="entry name" value="Ribosomal_uS9_B"/>
    <property type="match status" value="1"/>
</dbReference>
<dbReference type="EMBL" id="MHIL01000026">
    <property type="protein sequence ID" value="OGY50997.1"/>
    <property type="molecule type" value="Genomic_DNA"/>
</dbReference>
<protein>
    <recommendedName>
        <fullName evidence="4 5">Small ribosomal subunit protein uS9</fullName>
    </recommendedName>
</protein>
<name>A0A1G1YHQ5_9BACT</name>
<proteinExistence type="inferred from homology"/>
<keyword evidence="2 5" id="KW-0689">Ribosomal protein</keyword>
<gene>
    <name evidence="5" type="primary">rpsI</name>
    <name evidence="8" type="ORF">A3J59_00520</name>
</gene>
<dbReference type="GO" id="GO:0022627">
    <property type="term" value="C:cytosolic small ribosomal subunit"/>
    <property type="evidence" value="ECO:0007669"/>
    <property type="project" value="TreeGrafter"/>
</dbReference>
<reference evidence="8 9" key="1">
    <citation type="journal article" date="2016" name="Nat. Commun.">
        <title>Thousands of microbial genomes shed light on interconnected biogeochemical processes in an aquifer system.</title>
        <authorList>
            <person name="Anantharaman K."/>
            <person name="Brown C.T."/>
            <person name="Hug L.A."/>
            <person name="Sharon I."/>
            <person name="Castelle C.J."/>
            <person name="Probst A.J."/>
            <person name="Thomas B.C."/>
            <person name="Singh A."/>
            <person name="Wilkins M.J."/>
            <person name="Karaoz U."/>
            <person name="Brodie E.L."/>
            <person name="Williams K.H."/>
            <person name="Hubbard S.S."/>
            <person name="Banfield J.F."/>
        </authorList>
    </citation>
    <scope>NUCLEOTIDE SEQUENCE [LARGE SCALE GENOMIC DNA]</scope>
</reference>
<evidence type="ECO:0000256" key="1">
    <source>
        <dbReference type="ARBA" id="ARBA00005251"/>
    </source>
</evidence>